<dbReference type="PANTHER" id="PTHR11834:SF0">
    <property type="entry name" value="PROTEIN SCALLOPED"/>
    <property type="match status" value="1"/>
</dbReference>
<comment type="similarity">
    <text evidence="2">Belongs to the TEC1 family.</text>
</comment>
<keyword evidence="5" id="KW-0539">Nucleus</keyword>
<feature type="compositionally biased region" description="Acidic residues" evidence="6">
    <location>
        <begin position="1054"/>
        <end position="1068"/>
    </location>
</feature>
<protein>
    <recommendedName>
        <fullName evidence="7">TEA domain-containing protein</fullName>
    </recommendedName>
</protein>
<dbReference type="EMBL" id="JAULSY010000028">
    <property type="protein sequence ID" value="KAK0670755.1"/>
    <property type="molecule type" value="Genomic_DNA"/>
</dbReference>
<dbReference type="InterPro" id="IPR050937">
    <property type="entry name" value="TEC1_TEAD_TF"/>
</dbReference>
<dbReference type="GO" id="GO:0000981">
    <property type="term" value="F:DNA-binding transcription factor activity, RNA polymerase II-specific"/>
    <property type="evidence" value="ECO:0007669"/>
    <property type="project" value="TreeGrafter"/>
</dbReference>
<comment type="subcellular location">
    <subcellularLocation>
        <location evidence="1">Nucleus</location>
    </subcellularLocation>
</comment>
<organism evidence="8 9">
    <name type="scientific">Cercophora samala</name>
    <dbReference type="NCBI Taxonomy" id="330535"/>
    <lineage>
        <taxon>Eukaryota</taxon>
        <taxon>Fungi</taxon>
        <taxon>Dikarya</taxon>
        <taxon>Ascomycota</taxon>
        <taxon>Pezizomycotina</taxon>
        <taxon>Sordariomycetes</taxon>
        <taxon>Sordariomycetidae</taxon>
        <taxon>Sordariales</taxon>
        <taxon>Lasiosphaeriaceae</taxon>
        <taxon>Cercophora</taxon>
    </lineage>
</organism>
<feature type="region of interest" description="Disordered" evidence="6">
    <location>
        <begin position="533"/>
        <end position="569"/>
    </location>
</feature>
<dbReference type="Pfam" id="PF01285">
    <property type="entry name" value="TEA"/>
    <property type="match status" value="1"/>
</dbReference>
<evidence type="ECO:0000256" key="5">
    <source>
        <dbReference type="ARBA" id="ARBA00023242"/>
    </source>
</evidence>
<evidence type="ECO:0000313" key="8">
    <source>
        <dbReference type="EMBL" id="KAK0670755.1"/>
    </source>
</evidence>
<proteinExistence type="inferred from homology"/>
<gene>
    <name evidence="8" type="ORF">QBC41DRAFT_387817</name>
</gene>
<feature type="compositionally biased region" description="Basic and acidic residues" evidence="6">
    <location>
        <begin position="543"/>
        <end position="560"/>
    </location>
</feature>
<feature type="compositionally biased region" description="Polar residues" evidence="6">
    <location>
        <begin position="868"/>
        <end position="878"/>
    </location>
</feature>
<dbReference type="InterPro" id="IPR000818">
    <property type="entry name" value="TEA/ATTS_dom"/>
</dbReference>
<evidence type="ECO:0000313" key="9">
    <source>
        <dbReference type="Proteomes" id="UP001174997"/>
    </source>
</evidence>
<reference evidence="8" key="1">
    <citation type="submission" date="2023-06" db="EMBL/GenBank/DDBJ databases">
        <title>Genome-scale phylogeny and comparative genomics of the fungal order Sordariales.</title>
        <authorList>
            <consortium name="Lawrence Berkeley National Laboratory"/>
            <person name="Hensen N."/>
            <person name="Bonometti L."/>
            <person name="Westerberg I."/>
            <person name="Brannstrom I.O."/>
            <person name="Guillou S."/>
            <person name="Cros-Aarteil S."/>
            <person name="Calhoun S."/>
            <person name="Haridas S."/>
            <person name="Kuo A."/>
            <person name="Mondo S."/>
            <person name="Pangilinan J."/>
            <person name="Riley R."/>
            <person name="Labutti K."/>
            <person name="Andreopoulos B."/>
            <person name="Lipzen A."/>
            <person name="Chen C."/>
            <person name="Yanf M."/>
            <person name="Daum C."/>
            <person name="Ng V."/>
            <person name="Clum A."/>
            <person name="Steindorff A."/>
            <person name="Ohm R."/>
            <person name="Martin F."/>
            <person name="Silar P."/>
            <person name="Natvig D."/>
            <person name="Lalanne C."/>
            <person name="Gautier V."/>
            <person name="Ament-Velasquez S.L."/>
            <person name="Kruys A."/>
            <person name="Hutchinson M.I."/>
            <person name="Powell A.J."/>
            <person name="Barry K."/>
            <person name="Miller A.N."/>
            <person name="Grigoriev I.V."/>
            <person name="Debuchy R."/>
            <person name="Gladieux P."/>
            <person name="Thoren M.H."/>
            <person name="Johannesson H."/>
        </authorList>
    </citation>
    <scope>NUCLEOTIDE SEQUENCE</scope>
    <source>
        <strain evidence="8">CBS 307.81</strain>
    </source>
</reference>
<feature type="region of interest" description="Disordered" evidence="6">
    <location>
        <begin position="1028"/>
        <end position="1080"/>
    </location>
</feature>
<keyword evidence="4" id="KW-0804">Transcription</keyword>
<dbReference type="AlphaFoldDB" id="A0AA40DEJ5"/>
<sequence length="1080" mass="120092">MRLPVLPSQCYSPSPDDGLEGRHGTSASRQPLRESTGNAQYSHMAWYSEQIRQLGAANGLASMSPSMPTPPIVPTQSFGPDYGSSTSSVYGRQHQRHHYQGHRVTNIRRRLFEENPLIPLLPAAFQNYRKKQADKTDQKWSDVLEWGFIDGKSYGQHKQCCVCCAKKSSSALLLIPQMKRKKYTMKQSQFGRNMLIGEYLWIYYLQTLPPGTEADCNISRHRKQVSSHIQVLKQFFANHRCFHFFFGSRNDEKDKDSIETISLKNNPVLIALSEGRLPDERPNYEYFADILALNEQVTVRPKRCWIFVSHQGVSVREDGSGFLPSTGDKLEESEYPHLARNLERETWLKEEQQIFKGALLHEFTKEMQQIESTSVNDLGRKWETSFPELHQRLQGISESTTDQRCTILHMNVTLELKEKRRFPSQSELNSWVEINIEQPRLLSHRWKVHTRLVRPAELSYSHENSTPETTYETSAEIAIQYQHRPGCDGPRADGRVHCDCISQRRHRDSVTVPFPADIWASTLTNCAEYPAHAFNDAGKNGKRSRDLKTKTDEDGEEGAKSNRRSKPLTQMDLVPKIAMMQEIWSCPPDAPHYGPEPQGNGSRSQRWTRRAVIVWTFKTIHSEVDGKLNTAQSGRTEWRYLTILDPMSEEHQQKAIISGSRKNSAVSDYADGYSSHHARPVSRDVVMSPSPTYQQHLTASMSENFSSAWDTPTGLNPLSTSAAQAYSAHLMAPNHSHVSAMAAGYSPLDSFSSHGGLATPPPSASLTTSFTHNFDTTSTQPDLMPNYMSAHPVTTATTTSTTGLDADSAALNTLAAVTDPFLTNGNSSFGAVTGYDQSHWSASNTLSGQHNVWSQPYPSASTYTHSPLATWPSHTQPQPHRGSLSDKSHSHSHHVQQPQPWISTAVAGGITTTTSDDHDLWTPATSTHTPLTTTAPALGPDHTVVAADHTQQEEADWSQVGAAAANGGNGHAQQTGEEPPQSWEEILPAVSMPLGGLDGRSQPGSPVEEGGDMAAQRLEKAAAAMEMPMMGSNGGGLHGGGERKSLKRRRHEDSFEEGGDGGEDEDGVEREWRRKSFRQC</sequence>
<evidence type="ECO:0000256" key="2">
    <source>
        <dbReference type="ARBA" id="ARBA00008421"/>
    </source>
</evidence>
<dbReference type="PANTHER" id="PTHR11834">
    <property type="entry name" value="TRANSCRIPTIONAL ENHANCER FACTOR TEF RELATED"/>
    <property type="match status" value="1"/>
</dbReference>
<dbReference type="GO" id="GO:0005634">
    <property type="term" value="C:nucleus"/>
    <property type="evidence" value="ECO:0007669"/>
    <property type="project" value="UniProtKB-SubCell"/>
</dbReference>
<evidence type="ECO:0000259" key="7">
    <source>
        <dbReference type="SMART" id="SM00426"/>
    </source>
</evidence>
<feature type="domain" description="TEA" evidence="7">
    <location>
        <begin position="131"/>
        <end position="232"/>
    </location>
</feature>
<evidence type="ECO:0000256" key="6">
    <source>
        <dbReference type="SAM" id="MobiDB-lite"/>
    </source>
</evidence>
<comment type="caution">
    <text evidence="8">The sequence shown here is derived from an EMBL/GenBank/DDBJ whole genome shotgun (WGS) entry which is preliminary data.</text>
</comment>
<accession>A0AA40DEJ5</accession>
<dbReference type="GO" id="GO:0000978">
    <property type="term" value="F:RNA polymerase II cis-regulatory region sequence-specific DNA binding"/>
    <property type="evidence" value="ECO:0007669"/>
    <property type="project" value="TreeGrafter"/>
</dbReference>
<feature type="compositionally biased region" description="Low complexity" evidence="6">
    <location>
        <begin position="922"/>
        <end position="937"/>
    </location>
</feature>
<keyword evidence="3" id="KW-0805">Transcription regulation</keyword>
<keyword evidence="9" id="KW-1185">Reference proteome</keyword>
<name>A0AA40DEJ5_9PEZI</name>
<evidence type="ECO:0000256" key="4">
    <source>
        <dbReference type="ARBA" id="ARBA00023163"/>
    </source>
</evidence>
<dbReference type="Proteomes" id="UP001174997">
    <property type="component" value="Unassembled WGS sequence"/>
</dbReference>
<dbReference type="Gene3D" id="6.10.20.40">
    <property type="entry name" value="TEA/ATTS domain"/>
    <property type="match status" value="1"/>
</dbReference>
<dbReference type="SMART" id="SM00426">
    <property type="entry name" value="TEA"/>
    <property type="match status" value="1"/>
</dbReference>
<evidence type="ECO:0000256" key="3">
    <source>
        <dbReference type="ARBA" id="ARBA00023015"/>
    </source>
</evidence>
<feature type="region of interest" description="Disordered" evidence="6">
    <location>
        <begin position="868"/>
        <end position="937"/>
    </location>
</feature>
<dbReference type="InterPro" id="IPR038096">
    <property type="entry name" value="TEA/ATTS_sf"/>
</dbReference>
<feature type="region of interest" description="Disordered" evidence="6">
    <location>
        <begin position="1"/>
        <end position="36"/>
    </location>
</feature>
<evidence type="ECO:0000256" key="1">
    <source>
        <dbReference type="ARBA" id="ARBA00004123"/>
    </source>
</evidence>
<feature type="compositionally biased region" description="Polar residues" evidence="6">
    <location>
        <begin position="25"/>
        <end position="36"/>
    </location>
</feature>
<dbReference type="GO" id="GO:0005667">
    <property type="term" value="C:transcription regulator complex"/>
    <property type="evidence" value="ECO:0007669"/>
    <property type="project" value="TreeGrafter"/>
</dbReference>